<dbReference type="AlphaFoldDB" id="A0A0K8R6D9"/>
<evidence type="ECO:0000313" key="1">
    <source>
        <dbReference type="EMBL" id="JAA66054.1"/>
    </source>
</evidence>
<accession>A0A0K8R6D9</accession>
<protein>
    <submittedName>
        <fullName evidence="1">Putative lateral signaling target protein 2</fullName>
    </submittedName>
</protein>
<dbReference type="EMBL" id="GADI01007754">
    <property type="protein sequence ID" value="JAA66054.1"/>
    <property type="molecule type" value="mRNA"/>
</dbReference>
<reference evidence="1" key="1">
    <citation type="submission" date="2012-12" db="EMBL/GenBank/DDBJ databases">
        <title>Identification and characterization of a phenylalanine ammonia-lyase gene family in Isatis indigotica Fort.</title>
        <authorList>
            <person name="Liu Q."/>
            <person name="Chen J."/>
            <person name="Zhou X."/>
            <person name="Di P."/>
            <person name="Xiao Y."/>
            <person name="Xuan H."/>
            <person name="Zhang L."/>
            <person name="Chen W."/>
        </authorList>
    </citation>
    <scope>NUCLEOTIDE SEQUENCE</scope>
    <source>
        <tissue evidence="1">Salivary gland</tissue>
    </source>
</reference>
<proteinExistence type="evidence at transcript level"/>
<name>A0A0K8R6D9_IXORI</name>
<sequence length="109" mass="11675">MFSCSTSSGNLARKSSVSTGVRNGLIHNFVADAQDPVLADPELVDQGGTAIRVFPAIKAVEFGSHQIEFLVSPVELCQGRGVLPLGSIKPTLLQGKLQYLGQPYYLRTT</sequence>
<organism evidence="1">
    <name type="scientific">Ixodes ricinus</name>
    <name type="common">Common tick</name>
    <name type="synonym">Acarus ricinus</name>
    <dbReference type="NCBI Taxonomy" id="34613"/>
    <lineage>
        <taxon>Eukaryota</taxon>
        <taxon>Metazoa</taxon>
        <taxon>Ecdysozoa</taxon>
        <taxon>Arthropoda</taxon>
        <taxon>Chelicerata</taxon>
        <taxon>Arachnida</taxon>
        <taxon>Acari</taxon>
        <taxon>Parasitiformes</taxon>
        <taxon>Ixodida</taxon>
        <taxon>Ixodoidea</taxon>
        <taxon>Ixodidae</taxon>
        <taxon>Ixodinae</taxon>
        <taxon>Ixodes</taxon>
    </lineage>
</organism>